<dbReference type="Proteomes" id="UP000076587">
    <property type="component" value="Unassembled WGS sequence"/>
</dbReference>
<sequence length="33" mass="3542">MKTSLHTILLSMSAILISNQSIASEQISLLANI</sequence>
<reference evidence="1 2" key="1">
    <citation type="submission" date="2013-07" db="EMBL/GenBank/DDBJ databases">
        <title>Comparative Genomic and Metabolomic Analysis of Twelve Strains of Pseudoalteromonas luteoviolacea.</title>
        <authorList>
            <person name="Vynne N.G."/>
            <person name="Mansson M."/>
            <person name="Gram L."/>
        </authorList>
    </citation>
    <scope>NUCLEOTIDE SEQUENCE [LARGE SCALE GENOMIC DNA]</scope>
    <source>
        <strain evidence="1 2">NCIMB 1942</strain>
    </source>
</reference>
<organism evidence="1 2">
    <name type="scientific">Pseudoalteromonas luteoviolacea NCIMB 1942</name>
    <dbReference type="NCBI Taxonomy" id="1365253"/>
    <lineage>
        <taxon>Bacteria</taxon>
        <taxon>Pseudomonadati</taxon>
        <taxon>Pseudomonadota</taxon>
        <taxon>Gammaproteobacteria</taxon>
        <taxon>Alteromonadales</taxon>
        <taxon>Pseudoalteromonadaceae</taxon>
        <taxon>Pseudoalteromonas</taxon>
    </lineage>
</organism>
<evidence type="ECO:0000313" key="1">
    <source>
        <dbReference type="EMBL" id="KZN57941.1"/>
    </source>
</evidence>
<evidence type="ECO:0000313" key="2">
    <source>
        <dbReference type="Proteomes" id="UP000076587"/>
    </source>
</evidence>
<accession>A0A161YD32</accession>
<comment type="caution">
    <text evidence="1">The sequence shown here is derived from an EMBL/GenBank/DDBJ whole genome shotgun (WGS) entry which is preliminary data.</text>
</comment>
<dbReference type="EMBL" id="AUXT01000020">
    <property type="protein sequence ID" value="KZN57941.1"/>
    <property type="molecule type" value="Genomic_DNA"/>
</dbReference>
<gene>
    <name evidence="1" type="ORF">N482_23015</name>
</gene>
<protein>
    <submittedName>
        <fullName evidence="1">Uncharacterized protein</fullName>
    </submittedName>
</protein>
<name>A0A161YD32_9GAMM</name>
<proteinExistence type="predicted"/>
<dbReference type="PATRIC" id="fig|1365253.3.peg.449"/>
<dbReference type="AlphaFoldDB" id="A0A161YD32"/>